<protein>
    <submittedName>
        <fullName evidence="2">Cupin domain-containing protein</fullName>
    </submittedName>
</protein>
<evidence type="ECO:0000259" key="1">
    <source>
        <dbReference type="Pfam" id="PF07883"/>
    </source>
</evidence>
<dbReference type="PANTHER" id="PTHR40112">
    <property type="entry name" value="H2HPP ISOMERASE"/>
    <property type="match status" value="1"/>
</dbReference>
<dbReference type="InterPro" id="IPR011051">
    <property type="entry name" value="RmlC_Cupin_sf"/>
</dbReference>
<dbReference type="SUPFAM" id="SSF51182">
    <property type="entry name" value="RmlC-like cupins"/>
    <property type="match status" value="1"/>
</dbReference>
<organism evidence="2 3">
    <name type="scientific">Sunxiuqinia elliptica</name>
    <dbReference type="NCBI Taxonomy" id="655355"/>
    <lineage>
        <taxon>Bacteria</taxon>
        <taxon>Pseudomonadati</taxon>
        <taxon>Bacteroidota</taxon>
        <taxon>Bacteroidia</taxon>
        <taxon>Marinilabiliales</taxon>
        <taxon>Prolixibacteraceae</taxon>
        <taxon>Sunxiuqinia</taxon>
    </lineage>
</organism>
<dbReference type="InterPro" id="IPR052535">
    <property type="entry name" value="Bacilysin_H2HPP_isomerase"/>
</dbReference>
<dbReference type="Gene3D" id="2.60.120.10">
    <property type="entry name" value="Jelly Rolls"/>
    <property type="match status" value="1"/>
</dbReference>
<evidence type="ECO:0000313" key="2">
    <source>
        <dbReference type="EMBL" id="SFF57130.1"/>
    </source>
</evidence>
<dbReference type="Proteomes" id="UP000198964">
    <property type="component" value="Unassembled WGS sequence"/>
</dbReference>
<dbReference type="InterPro" id="IPR013096">
    <property type="entry name" value="Cupin_2"/>
</dbReference>
<feature type="domain" description="Cupin type-2" evidence="1">
    <location>
        <begin position="62"/>
        <end position="119"/>
    </location>
</feature>
<sequence>MKGRVGINSPFFIFKYSIMAVLKFDDVPFEEVHPGLKRKILHTNELMTVLLDFSDGPWEHPEPVHSHVHEQTSYIASGEVIFICEGEEPQHLKQGDLFAVPSGIPHSIQLLSEKARLIDSFTPLRNDFLK</sequence>
<proteinExistence type="predicted"/>
<name>A0A1I2JTA3_9BACT</name>
<reference evidence="2 3" key="1">
    <citation type="submission" date="2016-10" db="EMBL/GenBank/DDBJ databases">
        <authorList>
            <person name="de Groot N.N."/>
        </authorList>
    </citation>
    <scope>NUCLEOTIDE SEQUENCE [LARGE SCALE GENOMIC DNA]</scope>
    <source>
        <strain evidence="2 3">CGMCC 1.9156</strain>
    </source>
</reference>
<accession>A0A1I2JTA3</accession>
<keyword evidence="3" id="KW-1185">Reference proteome</keyword>
<dbReference type="EMBL" id="FONW01000009">
    <property type="protein sequence ID" value="SFF57130.1"/>
    <property type="molecule type" value="Genomic_DNA"/>
</dbReference>
<dbReference type="Pfam" id="PF07883">
    <property type="entry name" value="Cupin_2"/>
    <property type="match status" value="1"/>
</dbReference>
<dbReference type="AlphaFoldDB" id="A0A1I2JTA3"/>
<gene>
    <name evidence="2" type="ORF">SAMN05216283_109157</name>
</gene>
<dbReference type="CDD" id="cd02238">
    <property type="entry name" value="cupin_KdgF"/>
    <property type="match status" value="1"/>
</dbReference>
<dbReference type="STRING" id="655355.SAMN05216283_109157"/>
<evidence type="ECO:0000313" key="3">
    <source>
        <dbReference type="Proteomes" id="UP000198964"/>
    </source>
</evidence>
<dbReference type="PANTHER" id="PTHR40112:SF1">
    <property type="entry name" value="H2HPP ISOMERASE"/>
    <property type="match status" value="1"/>
</dbReference>
<dbReference type="InterPro" id="IPR014710">
    <property type="entry name" value="RmlC-like_jellyroll"/>
</dbReference>